<feature type="compositionally biased region" description="Basic and acidic residues" evidence="1">
    <location>
        <begin position="166"/>
        <end position="184"/>
    </location>
</feature>
<gene>
    <name evidence="2" type="ORF">DFH08DRAFT_993395</name>
</gene>
<evidence type="ECO:0000313" key="3">
    <source>
        <dbReference type="Proteomes" id="UP001218218"/>
    </source>
</evidence>
<dbReference type="EMBL" id="JARIHO010000130">
    <property type="protein sequence ID" value="KAJ7301651.1"/>
    <property type="molecule type" value="Genomic_DNA"/>
</dbReference>
<organism evidence="2 3">
    <name type="scientific">Mycena albidolilacea</name>
    <dbReference type="NCBI Taxonomy" id="1033008"/>
    <lineage>
        <taxon>Eukaryota</taxon>
        <taxon>Fungi</taxon>
        <taxon>Dikarya</taxon>
        <taxon>Basidiomycota</taxon>
        <taxon>Agaricomycotina</taxon>
        <taxon>Agaricomycetes</taxon>
        <taxon>Agaricomycetidae</taxon>
        <taxon>Agaricales</taxon>
        <taxon>Marasmiineae</taxon>
        <taxon>Mycenaceae</taxon>
        <taxon>Mycena</taxon>
    </lineage>
</organism>
<proteinExistence type="predicted"/>
<dbReference type="AlphaFoldDB" id="A0AAD6YYB4"/>
<comment type="caution">
    <text evidence="2">The sequence shown here is derived from an EMBL/GenBank/DDBJ whole genome shotgun (WGS) entry which is preliminary data.</text>
</comment>
<keyword evidence="3" id="KW-1185">Reference proteome</keyword>
<protein>
    <submittedName>
        <fullName evidence="2">Uncharacterized protein</fullName>
    </submittedName>
</protein>
<evidence type="ECO:0000313" key="2">
    <source>
        <dbReference type="EMBL" id="KAJ7301651.1"/>
    </source>
</evidence>
<feature type="non-terminal residue" evidence="2">
    <location>
        <position position="1"/>
    </location>
</feature>
<reference evidence="2" key="1">
    <citation type="submission" date="2023-03" db="EMBL/GenBank/DDBJ databases">
        <title>Massive genome expansion in bonnet fungi (Mycena s.s.) driven by repeated elements and novel gene families across ecological guilds.</title>
        <authorList>
            <consortium name="Lawrence Berkeley National Laboratory"/>
            <person name="Harder C.B."/>
            <person name="Miyauchi S."/>
            <person name="Viragh M."/>
            <person name="Kuo A."/>
            <person name="Thoen E."/>
            <person name="Andreopoulos B."/>
            <person name="Lu D."/>
            <person name="Skrede I."/>
            <person name="Drula E."/>
            <person name="Henrissat B."/>
            <person name="Morin E."/>
            <person name="Kohler A."/>
            <person name="Barry K."/>
            <person name="LaButti K."/>
            <person name="Morin E."/>
            <person name="Salamov A."/>
            <person name="Lipzen A."/>
            <person name="Mereny Z."/>
            <person name="Hegedus B."/>
            <person name="Baldrian P."/>
            <person name="Stursova M."/>
            <person name="Weitz H."/>
            <person name="Taylor A."/>
            <person name="Grigoriev I.V."/>
            <person name="Nagy L.G."/>
            <person name="Martin F."/>
            <person name="Kauserud H."/>
        </authorList>
    </citation>
    <scope>NUCLEOTIDE SEQUENCE</scope>
    <source>
        <strain evidence="2">CBHHK002</strain>
    </source>
</reference>
<evidence type="ECO:0000256" key="1">
    <source>
        <dbReference type="SAM" id="MobiDB-lite"/>
    </source>
</evidence>
<dbReference type="Proteomes" id="UP001218218">
    <property type="component" value="Unassembled WGS sequence"/>
</dbReference>
<name>A0AAD6YYB4_9AGAR</name>
<feature type="region of interest" description="Disordered" evidence="1">
    <location>
        <begin position="160"/>
        <end position="228"/>
    </location>
</feature>
<sequence length="345" mass="37583">TFQERSGRGFVPYGSQGSSLFGLSFFFGSSTYGGGRQYSGRAPAPGGGDVIPGMVADASPIPKIIHPSQIIHEHILREAPQAKIVITHDDDWRDVFRDDGARPTGQASGEWQRAIFDRFEIMEEDGAVFLATKSHTSASMDNAAMTEEQCQDHGRITMEEPSDNLRVPEHMSADQDHGDSREGLLDPNFTENQPDPHDSAYVSDGTVYKEQGGVGEGSQAWMASSPQLPPYRSPQASLLAGGADLPVSPILMPRQHLTAVHPRTTNPPGSGLHMHCRGVRHVYGELQCERRGDPQRAVPASTPSCHKGFSAQDQYDRHEGLDKLTMVCGYSEGSRKGEKPELLGH</sequence>
<accession>A0AAD6YYB4</accession>